<dbReference type="InterPro" id="IPR032104">
    <property type="entry name" value="Spaetzle"/>
</dbReference>
<dbReference type="AlphaFoldDB" id="A0A6P8LUM4"/>
<accession>A0A6P8LUM4</accession>
<reference evidence="7" key="1">
    <citation type="submission" date="2025-08" db="UniProtKB">
        <authorList>
            <consortium name="RefSeq"/>
        </authorList>
    </citation>
    <scope>IDENTIFICATION</scope>
</reference>
<evidence type="ECO:0000256" key="1">
    <source>
        <dbReference type="ARBA" id="ARBA00022729"/>
    </source>
</evidence>
<dbReference type="Gene3D" id="2.10.90.10">
    <property type="entry name" value="Cystine-knot cytokines"/>
    <property type="match status" value="1"/>
</dbReference>
<keyword evidence="3" id="KW-0325">Glycoprotein</keyword>
<keyword evidence="6" id="KW-1185">Reference proteome</keyword>
<evidence type="ECO:0000313" key="7">
    <source>
        <dbReference type="RefSeq" id="XP_033177071.1"/>
    </source>
</evidence>
<dbReference type="GeneID" id="100745743"/>
<evidence type="ECO:0000256" key="3">
    <source>
        <dbReference type="ARBA" id="ARBA00023180"/>
    </source>
</evidence>
<feature type="signal peptide" evidence="4">
    <location>
        <begin position="1"/>
        <end position="18"/>
    </location>
</feature>
<keyword evidence="1 4" id="KW-0732">Signal</keyword>
<protein>
    <submittedName>
        <fullName evidence="7">Protein spaetzle isoform X1</fullName>
    </submittedName>
</protein>
<feature type="chain" id="PRO_5028357442" evidence="4">
    <location>
        <begin position="19"/>
        <end position="209"/>
    </location>
</feature>
<dbReference type="Pfam" id="PF16077">
    <property type="entry name" value="Spaetzle"/>
    <property type="match status" value="1"/>
</dbReference>
<dbReference type="PANTHER" id="PTHR23199:SF12">
    <property type="entry name" value="NEUROTROPHIN 1-RELATED"/>
    <property type="match status" value="1"/>
</dbReference>
<proteinExistence type="predicted"/>
<dbReference type="GO" id="GO:0005615">
    <property type="term" value="C:extracellular space"/>
    <property type="evidence" value="ECO:0007669"/>
    <property type="project" value="UniProtKB-ARBA"/>
</dbReference>
<keyword evidence="2" id="KW-1015">Disulfide bond</keyword>
<sequence length="209" mass="24500">MLLNRIGFLLLILPLSMTSPTYETTQSDNPQRNILKLHIRMYKPTPICKDKTYCENTLYYPTDIVSRELRKNPHLRDYATVDNVDSLPGYENELEDKPLCLSTEQLVFPKLGVTKNLEWKYIVNHEDLVQAVRIETCLEESQPCKVIDGFAEGYYTKCKQKFIYRQLLSLTDNSTITNDYFAFPVNCCCHVEFKVDKFLHSFNSHRRLK</sequence>
<dbReference type="OrthoDB" id="6359065at2759"/>
<feature type="domain" description="Spaetzle" evidence="5">
    <location>
        <begin position="98"/>
        <end position="191"/>
    </location>
</feature>
<dbReference type="InterPro" id="IPR052444">
    <property type="entry name" value="Spz/Toll_ligand-like"/>
</dbReference>
<name>A0A6P8LUM4_BOMIM</name>
<dbReference type="RefSeq" id="XP_033177071.1">
    <property type="nucleotide sequence ID" value="XM_033321180.1"/>
</dbReference>
<organism evidence="6 7">
    <name type="scientific">Bombus impatiens</name>
    <name type="common">Bumblebee</name>
    <dbReference type="NCBI Taxonomy" id="132113"/>
    <lineage>
        <taxon>Eukaryota</taxon>
        <taxon>Metazoa</taxon>
        <taxon>Ecdysozoa</taxon>
        <taxon>Arthropoda</taxon>
        <taxon>Hexapoda</taxon>
        <taxon>Insecta</taxon>
        <taxon>Pterygota</taxon>
        <taxon>Neoptera</taxon>
        <taxon>Endopterygota</taxon>
        <taxon>Hymenoptera</taxon>
        <taxon>Apocrita</taxon>
        <taxon>Aculeata</taxon>
        <taxon>Apoidea</taxon>
        <taxon>Anthophila</taxon>
        <taxon>Apidae</taxon>
        <taxon>Bombus</taxon>
        <taxon>Pyrobombus</taxon>
    </lineage>
</organism>
<evidence type="ECO:0000256" key="4">
    <source>
        <dbReference type="SAM" id="SignalP"/>
    </source>
</evidence>
<dbReference type="CTD" id="43256"/>
<dbReference type="GO" id="GO:0008083">
    <property type="term" value="F:growth factor activity"/>
    <property type="evidence" value="ECO:0007669"/>
    <property type="project" value="TreeGrafter"/>
</dbReference>
<dbReference type="GO" id="GO:0045087">
    <property type="term" value="P:innate immune response"/>
    <property type="evidence" value="ECO:0007669"/>
    <property type="project" value="TreeGrafter"/>
</dbReference>
<dbReference type="PANTHER" id="PTHR23199">
    <property type="entry name" value="NEUROTROPHIN 1-RELATED"/>
    <property type="match status" value="1"/>
</dbReference>
<dbReference type="Proteomes" id="UP000515180">
    <property type="component" value="Unplaced"/>
</dbReference>
<dbReference type="SUPFAM" id="SSF57501">
    <property type="entry name" value="Cystine-knot cytokines"/>
    <property type="match status" value="1"/>
</dbReference>
<evidence type="ECO:0000256" key="2">
    <source>
        <dbReference type="ARBA" id="ARBA00023157"/>
    </source>
</evidence>
<evidence type="ECO:0000259" key="5">
    <source>
        <dbReference type="Pfam" id="PF16077"/>
    </source>
</evidence>
<dbReference type="KEGG" id="bim:100745743"/>
<dbReference type="InterPro" id="IPR029034">
    <property type="entry name" value="Cystine-knot_cytokine"/>
</dbReference>
<gene>
    <name evidence="7" type="primary">LOC100745743</name>
</gene>
<dbReference type="GO" id="GO:0005121">
    <property type="term" value="F:Toll binding"/>
    <property type="evidence" value="ECO:0007669"/>
    <property type="project" value="TreeGrafter"/>
</dbReference>
<evidence type="ECO:0000313" key="6">
    <source>
        <dbReference type="Proteomes" id="UP000515180"/>
    </source>
</evidence>
<dbReference type="GO" id="GO:0021556">
    <property type="term" value="P:central nervous system formation"/>
    <property type="evidence" value="ECO:0007669"/>
    <property type="project" value="TreeGrafter"/>
</dbReference>